<dbReference type="EMBL" id="JACOPQ010000010">
    <property type="protein sequence ID" value="MBC5737899.1"/>
    <property type="molecule type" value="Genomic_DNA"/>
</dbReference>
<evidence type="ECO:0000259" key="2">
    <source>
        <dbReference type="PROSITE" id="PS50056"/>
    </source>
</evidence>
<evidence type="ECO:0000256" key="1">
    <source>
        <dbReference type="ARBA" id="ARBA00009580"/>
    </source>
</evidence>
<reference evidence="3" key="1">
    <citation type="submission" date="2020-08" db="EMBL/GenBank/DDBJ databases">
        <title>Genome public.</title>
        <authorList>
            <person name="Liu C."/>
            <person name="Sun Q."/>
        </authorList>
    </citation>
    <scope>NUCLEOTIDE SEQUENCE</scope>
    <source>
        <strain evidence="3">NSJ-52</strain>
    </source>
</reference>
<dbReference type="AlphaFoldDB" id="A0A8J6MDL1"/>
<dbReference type="InterPro" id="IPR000387">
    <property type="entry name" value="Tyr_Pase_dom"/>
</dbReference>
<comment type="similarity">
    <text evidence="1">Belongs to the protein-tyrosine phosphatase family.</text>
</comment>
<dbReference type="RefSeq" id="WP_155146674.1">
    <property type="nucleotide sequence ID" value="NZ_JACOPQ010000010.1"/>
</dbReference>
<evidence type="ECO:0000313" key="3">
    <source>
        <dbReference type="EMBL" id="MBC5737899.1"/>
    </source>
</evidence>
<dbReference type="SUPFAM" id="SSF52799">
    <property type="entry name" value="(Phosphotyrosine protein) phosphatases II"/>
    <property type="match status" value="1"/>
</dbReference>
<name>A0A8J6MDL1_9FIRM</name>
<proteinExistence type="inferred from homology"/>
<dbReference type="PANTHER" id="PTHR31126:SF1">
    <property type="entry name" value="TYROSINE SPECIFIC PROTEIN PHOSPHATASES DOMAIN-CONTAINING PROTEIN"/>
    <property type="match status" value="1"/>
</dbReference>
<evidence type="ECO:0000313" key="4">
    <source>
        <dbReference type="Proteomes" id="UP000607645"/>
    </source>
</evidence>
<dbReference type="Gene3D" id="3.90.190.10">
    <property type="entry name" value="Protein tyrosine phosphatase superfamily"/>
    <property type="match status" value="1"/>
</dbReference>
<dbReference type="PROSITE" id="PS50056">
    <property type="entry name" value="TYR_PHOSPHATASE_2"/>
    <property type="match status" value="1"/>
</dbReference>
<comment type="caution">
    <text evidence="3">The sequence shown here is derived from an EMBL/GenBank/DDBJ whole genome shotgun (WGS) entry which is preliminary data.</text>
</comment>
<protein>
    <submittedName>
        <fullName evidence="3">Tyrosine-protein phosphatase</fullName>
    </submittedName>
</protein>
<dbReference type="PANTHER" id="PTHR31126">
    <property type="entry name" value="TYROSINE-PROTEIN PHOSPHATASE"/>
    <property type="match status" value="1"/>
</dbReference>
<organism evidence="3 4">
    <name type="scientific">Lawsonibacter faecis</name>
    <dbReference type="NCBI Taxonomy" id="2763052"/>
    <lineage>
        <taxon>Bacteria</taxon>
        <taxon>Bacillati</taxon>
        <taxon>Bacillota</taxon>
        <taxon>Clostridia</taxon>
        <taxon>Eubacteriales</taxon>
        <taxon>Oscillospiraceae</taxon>
        <taxon>Lawsonibacter</taxon>
    </lineage>
</organism>
<gene>
    <name evidence="3" type="ORF">H8S62_12880</name>
</gene>
<accession>A0A8J6MDL1</accession>
<dbReference type="Pfam" id="PF13350">
    <property type="entry name" value="Y_phosphatase3"/>
    <property type="match status" value="1"/>
</dbReference>
<dbReference type="Proteomes" id="UP000607645">
    <property type="component" value="Unassembled WGS sequence"/>
</dbReference>
<dbReference type="InterPro" id="IPR029021">
    <property type="entry name" value="Prot-tyrosine_phosphatase-like"/>
</dbReference>
<dbReference type="InterPro" id="IPR016130">
    <property type="entry name" value="Tyr_Pase_AS"/>
</dbReference>
<keyword evidence="4" id="KW-1185">Reference proteome</keyword>
<dbReference type="PROSITE" id="PS00383">
    <property type="entry name" value="TYR_PHOSPHATASE_1"/>
    <property type="match status" value="1"/>
</dbReference>
<feature type="domain" description="Tyrosine specific protein phosphatases" evidence="2">
    <location>
        <begin position="111"/>
        <end position="175"/>
    </location>
</feature>
<dbReference type="GO" id="GO:0004721">
    <property type="term" value="F:phosphoprotein phosphatase activity"/>
    <property type="evidence" value="ECO:0007669"/>
    <property type="project" value="InterPro"/>
</dbReference>
<dbReference type="InterPro" id="IPR026893">
    <property type="entry name" value="Tyr/Ser_Pase_IphP-type"/>
</dbReference>
<sequence>MLRHILLGTMRNLRDLGGYPTADGRCTRYERLLRGDLPQGFTGRDADWLLRRNITTVVDLRSRWEAENRPCALRDLPGFTYRHHVLAGGETPPNAEDDVAGGYFRMLDRPENVLPIMSAIADAGGGVLFHCTAGKDRTGCVAALLLACAGVGLDDILADYQISETYMLDWVRQAAAQMPDKAAFVGRSKSEYMEGCLDLVNAKYGGVEGYLRAVGLTDGQLGRLRGKLLDTD</sequence>